<dbReference type="STRING" id="36646.A0A1V6UGX0"/>
<organism evidence="2 3">
    <name type="scientific">Penicillium coprophilum</name>
    <dbReference type="NCBI Taxonomy" id="36646"/>
    <lineage>
        <taxon>Eukaryota</taxon>
        <taxon>Fungi</taxon>
        <taxon>Dikarya</taxon>
        <taxon>Ascomycota</taxon>
        <taxon>Pezizomycotina</taxon>
        <taxon>Eurotiomycetes</taxon>
        <taxon>Eurotiomycetidae</taxon>
        <taxon>Eurotiales</taxon>
        <taxon>Aspergillaceae</taxon>
        <taxon>Penicillium</taxon>
    </lineage>
</organism>
<sequence length="130" mass="14394">MAYQPSQLRMSSKRTPKTSNPQSYKRRRDDDDDNDSDLSPTRRRRTSGPPGYAEAVESAALSELPDAPSSPLSPIPYPLPDNSSVSSDGKAAPTPSPLLDDERDPVSDEQVYERMSMWASKKIIGRLTQQ</sequence>
<gene>
    <name evidence="2" type="ORF">PENCOP_c009G08161</name>
</gene>
<feature type="compositionally biased region" description="Low complexity" evidence="1">
    <location>
        <begin position="47"/>
        <end position="70"/>
    </location>
</feature>
<comment type="caution">
    <text evidence="2">The sequence shown here is derived from an EMBL/GenBank/DDBJ whole genome shotgun (WGS) entry which is preliminary data.</text>
</comment>
<feature type="region of interest" description="Disordered" evidence="1">
    <location>
        <begin position="1"/>
        <end position="111"/>
    </location>
</feature>
<evidence type="ECO:0000256" key="1">
    <source>
        <dbReference type="SAM" id="MobiDB-lite"/>
    </source>
</evidence>
<reference evidence="3" key="1">
    <citation type="journal article" date="2017" name="Nat. Microbiol.">
        <title>Global analysis of biosynthetic gene clusters reveals vast potential of secondary metabolite production in Penicillium species.</title>
        <authorList>
            <person name="Nielsen J.C."/>
            <person name="Grijseels S."/>
            <person name="Prigent S."/>
            <person name="Ji B."/>
            <person name="Dainat J."/>
            <person name="Nielsen K.F."/>
            <person name="Frisvad J.C."/>
            <person name="Workman M."/>
            <person name="Nielsen J."/>
        </authorList>
    </citation>
    <scope>NUCLEOTIDE SEQUENCE [LARGE SCALE GENOMIC DNA]</scope>
    <source>
        <strain evidence="3">IBT 31321</strain>
    </source>
</reference>
<dbReference type="AlphaFoldDB" id="A0A1V6UGX0"/>
<dbReference type="Proteomes" id="UP000191500">
    <property type="component" value="Unassembled WGS sequence"/>
</dbReference>
<protein>
    <submittedName>
        <fullName evidence="2">Uncharacterized protein</fullName>
    </submittedName>
</protein>
<evidence type="ECO:0000313" key="2">
    <source>
        <dbReference type="EMBL" id="OQE37670.1"/>
    </source>
</evidence>
<feature type="compositionally biased region" description="Polar residues" evidence="1">
    <location>
        <begin position="1"/>
        <end position="10"/>
    </location>
</feature>
<accession>A0A1V6UGX0</accession>
<evidence type="ECO:0000313" key="3">
    <source>
        <dbReference type="Proteomes" id="UP000191500"/>
    </source>
</evidence>
<name>A0A1V6UGX0_9EURO</name>
<dbReference type="EMBL" id="MDDG01000009">
    <property type="protein sequence ID" value="OQE37670.1"/>
    <property type="molecule type" value="Genomic_DNA"/>
</dbReference>
<keyword evidence="3" id="KW-1185">Reference proteome</keyword>
<proteinExistence type="predicted"/>